<evidence type="ECO:0000256" key="1">
    <source>
        <dbReference type="SAM" id="Phobius"/>
    </source>
</evidence>
<evidence type="ECO:0008006" key="6">
    <source>
        <dbReference type="Google" id="ProtNLM"/>
    </source>
</evidence>
<dbReference type="GO" id="GO:0016989">
    <property type="term" value="F:sigma factor antagonist activity"/>
    <property type="evidence" value="ECO:0007669"/>
    <property type="project" value="TreeGrafter"/>
</dbReference>
<dbReference type="STRING" id="1888892.BFL28_13565"/>
<reference evidence="4 5" key="1">
    <citation type="submission" date="2016-08" db="EMBL/GenBank/DDBJ databases">
        <title>Draft genome of the agarase producing Sphingomonas sp. MCT13.</title>
        <authorList>
            <person name="D'Andrea M.M."/>
            <person name="Rossolini G.M."/>
            <person name="Thaller M.C."/>
        </authorList>
    </citation>
    <scope>NUCLEOTIDE SEQUENCE [LARGE SCALE GENOMIC DNA]</scope>
    <source>
        <strain evidence="4 5">MCT13</strain>
    </source>
</reference>
<dbReference type="PANTHER" id="PTHR30273">
    <property type="entry name" value="PERIPLASMIC SIGNAL SENSOR AND SIGMA FACTOR ACTIVATOR FECR-RELATED"/>
    <property type="match status" value="1"/>
</dbReference>
<keyword evidence="1" id="KW-0472">Membrane</keyword>
<dbReference type="Proteomes" id="UP000094487">
    <property type="component" value="Unassembled WGS sequence"/>
</dbReference>
<keyword evidence="5" id="KW-1185">Reference proteome</keyword>
<dbReference type="Pfam" id="PF16220">
    <property type="entry name" value="DUF4880"/>
    <property type="match status" value="1"/>
</dbReference>
<dbReference type="Gene3D" id="2.60.120.1440">
    <property type="match status" value="1"/>
</dbReference>
<feature type="domain" description="FecR N-terminal" evidence="3">
    <location>
        <begin position="17"/>
        <end position="57"/>
    </location>
</feature>
<feature type="transmembrane region" description="Helical" evidence="1">
    <location>
        <begin position="92"/>
        <end position="114"/>
    </location>
</feature>
<dbReference type="EMBL" id="MDDS01000012">
    <property type="protein sequence ID" value="ODP38812.1"/>
    <property type="molecule type" value="Genomic_DNA"/>
</dbReference>
<feature type="domain" description="FecR protein" evidence="2">
    <location>
        <begin position="134"/>
        <end position="223"/>
    </location>
</feature>
<dbReference type="InterPro" id="IPR006860">
    <property type="entry name" value="FecR"/>
</dbReference>
<keyword evidence="1" id="KW-0812">Transmembrane</keyword>
<dbReference type="RefSeq" id="WP_069319552.1">
    <property type="nucleotide sequence ID" value="NZ_MDDS01000012.1"/>
</dbReference>
<dbReference type="AlphaFoldDB" id="A0A1E3LYA1"/>
<dbReference type="PANTHER" id="PTHR30273:SF2">
    <property type="entry name" value="PROTEIN FECR"/>
    <property type="match status" value="1"/>
</dbReference>
<gene>
    <name evidence="4" type="ORF">BFL28_13565</name>
</gene>
<keyword evidence="1" id="KW-1133">Transmembrane helix</keyword>
<dbReference type="Pfam" id="PF04773">
    <property type="entry name" value="FecR"/>
    <property type="match status" value="1"/>
</dbReference>
<evidence type="ECO:0000313" key="4">
    <source>
        <dbReference type="EMBL" id="ODP38812.1"/>
    </source>
</evidence>
<name>A0A1E3LYA1_9SPHN</name>
<dbReference type="InterPro" id="IPR032623">
    <property type="entry name" value="FecR_N"/>
</dbReference>
<proteinExistence type="predicted"/>
<accession>A0A1E3LYA1</accession>
<dbReference type="InterPro" id="IPR012373">
    <property type="entry name" value="Ferrdict_sens_TM"/>
</dbReference>
<protein>
    <recommendedName>
        <fullName evidence="6">FecR protein domain-containing protein</fullName>
    </recommendedName>
</protein>
<evidence type="ECO:0000259" key="3">
    <source>
        <dbReference type="Pfam" id="PF16220"/>
    </source>
</evidence>
<evidence type="ECO:0000259" key="2">
    <source>
        <dbReference type="Pfam" id="PF04773"/>
    </source>
</evidence>
<evidence type="ECO:0000313" key="5">
    <source>
        <dbReference type="Proteomes" id="UP000094487"/>
    </source>
</evidence>
<dbReference type="PIRSF" id="PIRSF018266">
    <property type="entry name" value="FecR"/>
    <property type="match status" value="1"/>
</dbReference>
<comment type="caution">
    <text evidence="4">The sequence shown here is derived from an EMBL/GenBank/DDBJ whole genome shotgun (WGS) entry which is preliminary data.</text>
</comment>
<organism evidence="4 5">
    <name type="scientific">Sphingomonas turrisvirgatae</name>
    <dbReference type="NCBI Taxonomy" id="1888892"/>
    <lineage>
        <taxon>Bacteria</taxon>
        <taxon>Pseudomonadati</taxon>
        <taxon>Pseudomonadota</taxon>
        <taxon>Alphaproteobacteria</taxon>
        <taxon>Sphingomonadales</taxon>
        <taxon>Sphingomonadaceae</taxon>
        <taxon>Sphingomonas</taxon>
    </lineage>
</organism>
<sequence length="352" mass="38032">MTDQARSDGPGRGSLTEEAAVWFARMRGPDAEAHRPAFEAWLAHGAPHRSAYNRAAEIFSMGKFLEIERFSPVLNYGVEAEGRQPSFFRRGVLVASVGVLAMLTAWFAGGPALIGIEQAPEVAERVSAGTAVYLQTAAGESRIERLADGSVVTLGPASRLRARFGVMRELTLDQGQALFQVAHEVRPFVVDARGTLVTARGTVFDVSIGAQQRVTVRLLQGLIDVERPIRSAKPVVERLRPGQSLVIDMLSAGVSSGTSPVDSRGAAFSAPRVQYHAGVREFEAARLGDLVAEANRLARIPIWLADPELGNLKVSGRFDPKDSIVLATRAATIFDLEIDRSDPSRIVLASRR</sequence>